<feature type="region of interest" description="Disordered" evidence="1">
    <location>
        <begin position="153"/>
        <end position="180"/>
    </location>
</feature>
<reference evidence="3" key="1">
    <citation type="submission" date="2018-12" db="EMBL/GenBank/DDBJ databases">
        <authorList>
            <person name="Ashton P.M."/>
            <person name="Dallman T."/>
            <person name="Nair S."/>
            <person name="De Pinna E."/>
            <person name="Peters T."/>
            <person name="Grant K."/>
        </authorList>
    </citation>
    <scope>NUCLEOTIDE SEQUENCE</scope>
    <source>
        <strain evidence="3">650060</strain>
    </source>
</reference>
<dbReference type="Pfam" id="PF03432">
    <property type="entry name" value="Relaxase"/>
    <property type="match status" value="1"/>
</dbReference>
<evidence type="ECO:0000259" key="2">
    <source>
        <dbReference type="Pfam" id="PF03432"/>
    </source>
</evidence>
<accession>A0A5X6ENX9</accession>
<organism evidence="3">
    <name type="scientific">Salmonella enterica subsp. enterica serovar Aqua</name>
    <dbReference type="NCBI Taxonomy" id="1302615"/>
    <lineage>
        <taxon>Bacteria</taxon>
        <taxon>Pseudomonadati</taxon>
        <taxon>Pseudomonadota</taxon>
        <taxon>Gammaproteobacteria</taxon>
        <taxon>Enterobacterales</taxon>
        <taxon>Enterobacteriaceae</taxon>
        <taxon>Salmonella</taxon>
    </lineage>
</organism>
<feature type="compositionally biased region" description="Polar residues" evidence="1">
    <location>
        <begin position="161"/>
        <end position="170"/>
    </location>
</feature>
<dbReference type="EMBL" id="AAHUDZ010000027">
    <property type="protein sequence ID" value="ECA3794104.1"/>
    <property type="molecule type" value="Genomic_DNA"/>
</dbReference>
<gene>
    <name evidence="3" type="ORF">EKG95_20260</name>
</gene>
<dbReference type="AlphaFoldDB" id="A0A5X6ENX9"/>
<dbReference type="InterPro" id="IPR005094">
    <property type="entry name" value="Endonuclease_MobA/VirD2"/>
</dbReference>
<feature type="domain" description="MobA/VirD2-like nuclease" evidence="2">
    <location>
        <begin position="19"/>
        <end position="151"/>
    </location>
</feature>
<comment type="caution">
    <text evidence="3">The sequence shown here is derived from an EMBL/GenBank/DDBJ whole genome shotgun (WGS) entry which is preliminary data.</text>
</comment>
<proteinExistence type="predicted"/>
<protein>
    <submittedName>
        <fullName evidence="3">Relaxase</fullName>
    </submittedName>
</protein>
<evidence type="ECO:0000256" key="1">
    <source>
        <dbReference type="SAM" id="MobiDB-lite"/>
    </source>
</evidence>
<name>A0A5X6ENX9_SALET</name>
<sequence>MKGMQKIKRGKNFAGVVFYALRPASHHKVDPVVVGGNMMGRLAKELIAEFGATKTLRPDVAKPVWHNSLRLPKGELLTPVQWSYIADDYMARMGFSETHLRCYVLHDDDDGQHIHIIASRASLDAGKLYLGKNENLISTRIIQELEKDYQLTRTKGPESVASPSPASLSRKSPPQKPIIAIPKPKKLSRNEAMMEKYKGELSNKSVVQEALEALLVDKPSTTDFVMQLAANNIKALPNIASTGKMNGFSFEYQGIAFKASQLGKGYSWSALQNRLDYQPERDNAFLFALKMPSVSKASVSEAPDSAIATHPHEITTTEANSPIAALIHDNSAGQDEYTNASVKPIHLEAGAGAQEAFATEALKVAPKRSDAVSAFRWLEYIPYLDVIYRMLKNLKIPTLKRPRKHKTITGVRMIEITSSPPKTAIEIPHKSHRASLSM</sequence>
<evidence type="ECO:0000313" key="3">
    <source>
        <dbReference type="EMBL" id="ECA3794104.1"/>
    </source>
</evidence>